<dbReference type="EMBL" id="WELI01000009">
    <property type="protein sequence ID" value="KAB7728198.1"/>
    <property type="molecule type" value="Genomic_DNA"/>
</dbReference>
<evidence type="ECO:0000256" key="1">
    <source>
        <dbReference type="ARBA" id="ARBA00022908"/>
    </source>
</evidence>
<accession>A0A7J5TVM4</accession>
<dbReference type="InterPro" id="IPR013762">
    <property type="entry name" value="Integrase-like_cat_sf"/>
</dbReference>
<evidence type="ECO:0000256" key="3">
    <source>
        <dbReference type="ARBA" id="ARBA00023172"/>
    </source>
</evidence>
<dbReference type="InterPro" id="IPR010998">
    <property type="entry name" value="Integrase_recombinase_N"/>
</dbReference>
<dbReference type="GO" id="GO:0006310">
    <property type="term" value="P:DNA recombination"/>
    <property type="evidence" value="ECO:0007669"/>
    <property type="project" value="UniProtKB-KW"/>
</dbReference>
<keyword evidence="3" id="KW-0233">DNA recombination</keyword>
<evidence type="ECO:0000256" key="2">
    <source>
        <dbReference type="ARBA" id="ARBA00023125"/>
    </source>
</evidence>
<protein>
    <recommendedName>
        <fullName evidence="5">Core-binding (CB) domain-containing protein</fullName>
    </recommendedName>
</protein>
<dbReference type="GO" id="GO:0003677">
    <property type="term" value="F:DNA binding"/>
    <property type="evidence" value="ECO:0007669"/>
    <property type="project" value="UniProtKB-UniRule"/>
</dbReference>
<keyword evidence="1" id="KW-0229">DNA integration</keyword>
<proteinExistence type="predicted"/>
<reference evidence="6 7" key="1">
    <citation type="submission" date="2019-10" db="EMBL/GenBank/DDBJ databases">
        <title>Rudanella paleaurantiibacter sp. nov., isolated from sludge.</title>
        <authorList>
            <person name="Xu S.Q."/>
        </authorList>
    </citation>
    <scope>NUCLEOTIDE SEQUENCE [LARGE SCALE GENOMIC DNA]</scope>
    <source>
        <strain evidence="6 7">HX-22-17</strain>
    </source>
</reference>
<gene>
    <name evidence="6" type="ORF">F5984_20435</name>
</gene>
<evidence type="ECO:0000313" key="6">
    <source>
        <dbReference type="EMBL" id="KAB7728198.1"/>
    </source>
</evidence>
<feature type="domain" description="Core-binding (CB)" evidence="5">
    <location>
        <begin position="141"/>
        <end position="235"/>
    </location>
</feature>
<organism evidence="6 7">
    <name type="scientific">Rudanella paleaurantiibacter</name>
    <dbReference type="NCBI Taxonomy" id="2614655"/>
    <lineage>
        <taxon>Bacteria</taxon>
        <taxon>Pseudomonadati</taxon>
        <taxon>Bacteroidota</taxon>
        <taxon>Cytophagia</taxon>
        <taxon>Cytophagales</taxon>
        <taxon>Cytophagaceae</taxon>
        <taxon>Rudanella</taxon>
    </lineage>
</organism>
<dbReference type="PROSITE" id="PS51900">
    <property type="entry name" value="CB"/>
    <property type="match status" value="1"/>
</dbReference>
<dbReference type="Proteomes" id="UP000488299">
    <property type="component" value="Unassembled WGS sequence"/>
</dbReference>
<dbReference type="SUPFAM" id="SSF56349">
    <property type="entry name" value="DNA breaking-rejoining enzymes"/>
    <property type="match status" value="1"/>
</dbReference>
<dbReference type="Gene3D" id="1.10.443.10">
    <property type="entry name" value="Intergrase catalytic core"/>
    <property type="match status" value="1"/>
</dbReference>
<name>A0A7J5TVM4_9BACT</name>
<dbReference type="InterPro" id="IPR011010">
    <property type="entry name" value="DNA_brk_join_enz"/>
</dbReference>
<keyword evidence="7" id="KW-1185">Reference proteome</keyword>
<keyword evidence="2 4" id="KW-0238">DNA-binding</keyword>
<evidence type="ECO:0000259" key="5">
    <source>
        <dbReference type="PROSITE" id="PS51900"/>
    </source>
</evidence>
<dbReference type="GO" id="GO:0015074">
    <property type="term" value="P:DNA integration"/>
    <property type="evidence" value="ECO:0007669"/>
    <property type="project" value="UniProtKB-KW"/>
</dbReference>
<evidence type="ECO:0000256" key="4">
    <source>
        <dbReference type="PROSITE-ProRule" id="PRU01248"/>
    </source>
</evidence>
<sequence length="446" mass="52633">MGAGGRRFESCHPDSQNRPFQANWAVFLCATFLLAVNRQYKNQKPTIKVKAEYPYTPARIVDSDEPYVVYYIWHVQREKKIRKRISLVGTTRESKLEDGAKIVKEINTLLKKGWHASDEDYATEQEIAQAIGEPVRKPDKPEAISFMEAYSLYRQVKAKDLREDTTITLYDSYIKHFERFLRQRENIEDPLQTPKIKLHEITQPIANAFFDQSHQGGRYRNNMLGFFRSLFKFLINRELTLKNPFLNIETVPVDESDDHRPFTQAQAQEIRDLILKKGDDQLWLFIQFAYFLFIRPGKELRLLQIGDILENQVRVISGNGKNRKTGYVDIPRALEQTITELKLRDYPPHYYLFTVNKKPGHKPVGKNYFYKRHVEIMKELELFGFDYDLYSWKPTGAIVLYRHTKDLLRVQRHCRHSTPDQTYTYLRKYGEVFVGTDLTDFPALWE</sequence>
<evidence type="ECO:0000313" key="7">
    <source>
        <dbReference type="Proteomes" id="UP000488299"/>
    </source>
</evidence>
<comment type="caution">
    <text evidence="6">The sequence shown here is derived from an EMBL/GenBank/DDBJ whole genome shotgun (WGS) entry which is preliminary data.</text>
</comment>
<dbReference type="Gene3D" id="1.10.150.130">
    <property type="match status" value="1"/>
</dbReference>
<dbReference type="InterPro" id="IPR044068">
    <property type="entry name" value="CB"/>
</dbReference>
<dbReference type="AlphaFoldDB" id="A0A7J5TVM4"/>